<evidence type="ECO:0000313" key="2">
    <source>
        <dbReference type="EMBL" id="KAA8708154.1"/>
    </source>
</evidence>
<dbReference type="Proteomes" id="UP000254841">
    <property type="component" value="Unassembled WGS sequence"/>
</dbReference>
<proteinExistence type="predicted"/>
<dbReference type="Proteomes" id="UP000323707">
    <property type="component" value="Unassembled WGS sequence"/>
</dbReference>
<dbReference type="AlphaFoldDB" id="A0A377JLP1"/>
<evidence type="ECO:0000313" key="4">
    <source>
        <dbReference type="Proteomes" id="UP000254841"/>
    </source>
</evidence>
<evidence type="ECO:0000313" key="5">
    <source>
        <dbReference type="Proteomes" id="UP000323707"/>
    </source>
</evidence>
<feature type="region of interest" description="Disordered" evidence="1">
    <location>
        <begin position="1"/>
        <end position="25"/>
    </location>
</feature>
<feature type="compositionally biased region" description="Basic and acidic residues" evidence="1">
    <location>
        <begin position="13"/>
        <end position="22"/>
    </location>
</feature>
<dbReference type="OrthoDB" id="9997550at2"/>
<gene>
    <name evidence="2" type="ORF">F4V45_06860</name>
    <name evidence="3" type="ORF">NCTC12410_02026</name>
</gene>
<reference evidence="2 5" key="2">
    <citation type="submission" date="2019-09" db="EMBL/GenBank/DDBJ databases">
        <title>Draft genome sequence of various Type strains from the CCUG.</title>
        <authorList>
            <person name="Pineiro-Iglesias B."/>
            <person name="Tunovic T."/>
            <person name="Unosson C."/>
            <person name="Inganas E."/>
            <person name="Ohlen M."/>
            <person name="Cardew S."/>
            <person name="Jensie-Markopoulos S."/>
            <person name="Salva-Serra F."/>
            <person name="Jaen-Luchoro D."/>
            <person name="Karlsson R."/>
            <person name="Svensson-Stadler L."/>
            <person name="Chun J."/>
            <person name="Moore E."/>
        </authorList>
    </citation>
    <scope>NUCLEOTIDE SEQUENCE [LARGE SCALE GENOMIC DNA]</scope>
    <source>
        <strain evidence="2 5">CCUG 32756T</strain>
    </source>
</reference>
<evidence type="ECO:0000313" key="3">
    <source>
        <dbReference type="EMBL" id="STP06487.1"/>
    </source>
</evidence>
<dbReference type="EMBL" id="VXKE01000020">
    <property type="protein sequence ID" value="KAA8708154.1"/>
    <property type="molecule type" value="Genomic_DNA"/>
</dbReference>
<name>A0A377JLP1_9HELI</name>
<organism evidence="3 4">
    <name type="scientific">Helicobacter canis</name>
    <dbReference type="NCBI Taxonomy" id="29419"/>
    <lineage>
        <taxon>Bacteria</taxon>
        <taxon>Pseudomonadati</taxon>
        <taxon>Campylobacterota</taxon>
        <taxon>Epsilonproteobacteria</taxon>
        <taxon>Campylobacterales</taxon>
        <taxon>Helicobacteraceae</taxon>
        <taxon>Helicobacter</taxon>
    </lineage>
</organism>
<protein>
    <submittedName>
        <fullName evidence="3">Uncharacterized protein</fullName>
    </submittedName>
</protein>
<dbReference type="RefSeq" id="WP_115012454.1">
    <property type="nucleotide sequence ID" value="NZ_UGHV01000004.1"/>
</dbReference>
<accession>A0A377JLP1</accession>
<sequence length="94" mass="10934">MAGLKNIKTNSFKKVEQEREHTASTSVAEFINHAEGETSKIAQKRRGAPLKSEANKRTQKVLVYFTEREILKIQEMAEEKNMKTTEFIRFKIFN</sequence>
<dbReference type="EMBL" id="UGHV01000004">
    <property type="protein sequence ID" value="STP06487.1"/>
    <property type="molecule type" value="Genomic_DNA"/>
</dbReference>
<reference evidence="3 4" key="1">
    <citation type="submission" date="2018-06" db="EMBL/GenBank/DDBJ databases">
        <authorList>
            <consortium name="Pathogen Informatics"/>
            <person name="Doyle S."/>
        </authorList>
    </citation>
    <scope>NUCLEOTIDE SEQUENCE [LARGE SCALE GENOMIC DNA]</scope>
    <source>
        <strain evidence="3 4">NCTC12410</strain>
    </source>
</reference>
<evidence type="ECO:0000256" key="1">
    <source>
        <dbReference type="SAM" id="MobiDB-lite"/>
    </source>
</evidence>